<proteinExistence type="inferred from homology"/>
<keyword evidence="3" id="KW-1185">Reference proteome</keyword>
<dbReference type="RefSeq" id="WP_217668493.1">
    <property type="nucleotide sequence ID" value="NZ_JAHRID010000002.1"/>
</dbReference>
<dbReference type="Proteomes" id="UP000704611">
    <property type="component" value="Unassembled WGS sequence"/>
</dbReference>
<organism evidence="2 3">
    <name type="scientific">Arsukibacterium indicum</name>
    <dbReference type="NCBI Taxonomy" id="2848612"/>
    <lineage>
        <taxon>Bacteria</taxon>
        <taxon>Pseudomonadati</taxon>
        <taxon>Pseudomonadota</taxon>
        <taxon>Gammaproteobacteria</taxon>
        <taxon>Chromatiales</taxon>
        <taxon>Chromatiaceae</taxon>
        <taxon>Arsukibacterium</taxon>
    </lineage>
</organism>
<sequence length="240" mass="25983">MLTPDWPAPHNVKAVCSTRSGGCSTGQYQSLNLGAHVGDNALAVSRNRQLFQNWAKMPGPPVWLNQTHSTDCITLVSEMHPGCDADASFSNQPGLVCTVMTADCLPVLICNEAGTEIAAVHAGWRGLCDGVIENTMRLFSKPSGCMAWLGPAISQPVFEVGAEVRAAFIQQDPQAASAFIAGKQDKWLADLYLLARQRLAHSGLTMVYGGQYCTYQQPADFFSYRRDGLTGRMAAAIWLE</sequence>
<comment type="caution">
    <text evidence="2">The sequence shown here is derived from an EMBL/GenBank/DDBJ whole genome shotgun (WGS) entry which is preliminary data.</text>
</comment>
<dbReference type="Pfam" id="PF02578">
    <property type="entry name" value="Cu-oxidase_4"/>
    <property type="match status" value="1"/>
</dbReference>
<name>A0ABS6MJ73_9GAMM</name>
<dbReference type="CDD" id="cd16833">
    <property type="entry name" value="YfiH"/>
    <property type="match status" value="1"/>
</dbReference>
<dbReference type="NCBIfam" id="TIGR00726">
    <property type="entry name" value="peptidoglycan editing factor PgeF"/>
    <property type="match status" value="1"/>
</dbReference>
<gene>
    <name evidence="2" type="primary">pgeF</name>
    <name evidence="2" type="ORF">KQY15_07160</name>
</gene>
<accession>A0ABS6MJ73</accession>
<evidence type="ECO:0000256" key="1">
    <source>
        <dbReference type="RuleBase" id="RU361274"/>
    </source>
</evidence>
<protein>
    <recommendedName>
        <fullName evidence="1">Purine nucleoside phosphorylase</fullName>
    </recommendedName>
</protein>
<evidence type="ECO:0000313" key="3">
    <source>
        <dbReference type="Proteomes" id="UP000704611"/>
    </source>
</evidence>
<evidence type="ECO:0000313" key="2">
    <source>
        <dbReference type="EMBL" id="MBV2128870.1"/>
    </source>
</evidence>
<dbReference type="PANTHER" id="PTHR30616:SF2">
    <property type="entry name" value="PURINE NUCLEOSIDE PHOSPHORYLASE LACC1"/>
    <property type="match status" value="1"/>
</dbReference>
<dbReference type="InterPro" id="IPR003730">
    <property type="entry name" value="Cu_polyphenol_OxRdtase"/>
</dbReference>
<reference evidence="2 3" key="1">
    <citation type="submission" date="2021-06" db="EMBL/GenBank/DDBJ databases">
        <title>Rheinheimera indica sp. nov., isolated from deep-sea sediment.</title>
        <authorList>
            <person name="Wang Z."/>
            <person name="Zhang X.-Y."/>
        </authorList>
    </citation>
    <scope>NUCLEOTIDE SEQUENCE [LARGE SCALE GENOMIC DNA]</scope>
    <source>
        <strain evidence="2 3">SM2107</strain>
    </source>
</reference>
<dbReference type="PANTHER" id="PTHR30616">
    <property type="entry name" value="UNCHARACTERIZED PROTEIN YFIH"/>
    <property type="match status" value="1"/>
</dbReference>
<dbReference type="EMBL" id="JAHRID010000002">
    <property type="protein sequence ID" value="MBV2128870.1"/>
    <property type="molecule type" value="Genomic_DNA"/>
</dbReference>
<comment type="similarity">
    <text evidence="1">Belongs to the purine nucleoside phosphorylase YfiH/LACC1 family.</text>
</comment>